<sequence>MIQPLNLTPAPTRTFAEIETLGPICSMKRRKTSFIFHVKHLFRIQLQDMMCESHKISIVFIRLGVLQLLLQCYYLLWCLSPKVLITIQVHINRNFGFLHNLFSFYLQLTFYNCNNAMGIVYSILD</sequence>
<protein>
    <submittedName>
        <fullName evidence="2">Uncharacterized protein</fullName>
    </submittedName>
</protein>
<feature type="transmembrane region" description="Helical" evidence="1">
    <location>
        <begin position="59"/>
        <end position="77"/>
    </location>
</feature>
<gene>
    <name evidence="2" type="ORF">V8G54_013335</name>
</gene>
<name>A0AAQ3S4U5_VIGMU</name>
<dbReference type="EMBL" id="CP144697">
    <property type="protein sequence ID" value="WVZ15769.1"/>
    <property type="molecule type" value="Genomic_DNA"/>
</dbReference>
<evidence type="ECO:0000313" key="2">
    <source>
        <dbReference type="EMBL" id="WVZ15769.1"/>
    </source>
</evidence>
<organism evidence="2 3">
    <name type="scientific">Vigna mungo</name>
    <name type="common">Black gram</name>
    <name type="synonym">Phaseolus mungo</name>
    <dbReference type="NCBI Taxonomy" id="3915"/>
    <lineage>
        <taxon>Eukaryota</taxon>
        <taxon>Viridiplantae</taxon>
        <taxon>Streptophyta</taxon>
        <taxon>Embryophyta</taxon>
        <taxon>Tracheophyta</taxon>
        <taxon>Spermatophyta</taxon>
        <taxon>Magnoliopsida</taxon>
        <taxon>eudicotyledons</taxon>
        <taxon>Gunneridae</taxon>
        <taxon>Pentapetalae</taxon>
        <taxon>rosids</taxon>
        <taxon>fabids</taxon>
        <taxon>Fabales</taxon>
        <taxon>Fabaceae</taxon>
        <taxon>Papilionoideae</taxon>
        <taxon>50 kb inversion clade</taxon>
        <taxon>NPAAA clade</taxon>
        <taxon>indigoferoid/millettioid clade</taxon>
        <taxon>Phaseoleae</taxon>
        <taxon>Vigna</taxon>
    </lineage>
</organism>
<keyword evidence="1" id="KW-0472">Membrane</keyword>
<dbReference type="Proteomes" id="UP001374535">
    <property type="component" value="Chromosome 4"/>
</dbReference>
<proteinExistence type="predicted"/>
<keyword evidence="1" id="KW-0812">Transmembrane</keyword>
<accession>A0AAQ3S4U5</accession>
<keyword evidence="3" id="KW-1185">Reference proteome</keyword>
<dbReference type="AlphaFoldDB" id="A0AAQ3S4U5"/>
<reference evidence="2 3" key="1">
    <citation type="journal article" date="2023" name="Life. Sci Alliance">
        <title>Evolutionary insights into 3D genome organization and epigenetic landscape of Vigna mungo.</title>
        <authorList>
            <person name="Junaid A."/>
            <person name="Singh B."/>
            <person name="Bhatia S."/>
        </authorList>
    </citation>
    <scope>NUCLEOTIDE SEQUENCE [LARGE SCALE GENOMIC DNA]</scope>
    <source>
        <strain evidence="2">Urdbean</strain>
    </source>
</reference>
<keyword evidence="1" id="KW-1133">Transmembrane helix</keyword>
<evidence type="ECO:0000313" key="3">
    <source>
        <dbReference type="Proteomes" id="UP001374535"/>
    </source>
</evidence>
<evidence type="ECO:0000256" key="1">
    <source>
        <dbReference type="SAM" id="Phobius"/>
    </source>
</evidence>